<proteinExistence type="inferred from homology"/>
<dbReference type="GO" id="GO:0042597">
    <property type="term" value="C:periplasmic space"/>
    <property type="evidence" value="ECO:0007669"/>
    <property type="project" value="UniProtKB-SubCell"/>
</dbReference>
<evidence type="ECO:0000256" key="4">
    <source>
        <dbReference type="SAM" id="SignalP"/>
    </source>
</evidence>
<dbReference type="PROSITE" id="PS51257">
    <property type="entry name" value="PROKAR_LIPOPROTEIN"/>
    <property type="match status" value="1"/>
</dbReference>
<evidence type="ECO:0000256" key="1">
    <source>
        <dbReference type="ARBA" id="ARBA00004418"/>
    </source>
</evidence>
<dbReference type="AlphaFoldDB" id="A0A4R2K2B8"/>
<evidence type="ECO:0000256" key="3">
    <source>
        <dbReference type="ARBA" id="ARBA00022729"/>
    </source>
</evidence>
<feature type="signal peptide" evidence="4">
    <location>
        <begin position="1"/>
        <end position="23"/>
    </location>
</feature>
<dbReference type="InterPro" id="IPR015168">
    <property type="entry name" value="SsuA/THI5"/>
</dbReference>
<organism evidence="6 7">
    <name type="scientific">Actinocrispum wychmicini</name>
    <dbReference type="NCBI Taxonomy" id="1213861"/>
    <lineage>
        <taxon>Bacteria</taxon>
        <taxon>Bacillati</taxon>
        <taxon>Actinomycetota</taxon>
        <taxon>Actinomycetes</taxon>
        <taxon>Pseudonocardiales</taxon>
        <taxon>Pseudonocardiaceae</taxon>
        <taxon>Actinocrispum</taxon>
    </lineage>
</organism>
<evidence type="ECO:0000313" key="7">
    <source>
        <dbReference type="Proteomes" id="UP000295680"/>
    </source>
</evidence>
<comment type="subcellular location">
    <subcellularLocation>
        <location evidence="1">Periplasm</location>
    </subcellularLocation>
</comment>
<sequence length="345" mass="36212">MKTRAIIAVAALALGLTACRSQDGTTAAAPNADGTTDVKIMVGGVEKVIYLPAKLTEQLGYFKDQGLNVQILTEPAGATAENSLISGDVNGVVGFYDHTIDLQTKGKCITSVVQMADVPGEAEVVATRNADSVKSPTDFKGRKLGFTSPGSSTDFLTQYLATKNGVATSEYTGVKAGAGQTFIAAIDNGGIDAGMTTDPTIAQLVDSGKAKVMLDMRTEQGTRAALGGLYPASALYMDCAFVQQHKEVVQKLANALVKTLGYINTHSAADIAAKMPPDFAGGNQALYVKSINDSKGMFNTDGRMKADGAKNVLEVLSQFSPNVKGKKDTVDLTKTYTDEFVTKVQ</sequence>
<dbReference type="Gene3D" id="3.40.190.10">
    <property type="entry name" value="Periplasmic binding protein-like II"/>
    <property type="match status" value="2"/>
</dbReference>
<reference evidence="6 7" key="1">
    <citation type="submission" date="2019-03" db="EMBL/GenBank/DDBJ databases">
        <title>Genomic Encyclopedia of Type Strains, Phase IV (KMG-IV): sequencing the most valuable type-strain genomes for metagenomic binning, comparative biology and taxonomic classification.</title>
        <authorList>
            <person name="Goeker M."/>
        </authorList>
    </citation>
    <scope>NUCLEOTIDE SEQUENCE [LARGE SCALE GENOMIC DNA]</scope>
    <source>
        <strain evidence="6 7">DSM 45934</strain>
    </source>
</reference>
<protein>
    <submittedName>
        <fullName evidence="6">NitT/TauT family transport system substrate-binding protein</fullName>
    </submittedName>
</protein>
<keyword evidence="7" id="KW-1185">Reference proteome</keyword>
<evidence type="ECO:0000256" key="2">
    <source>
        <dbReference type="ARBA" id="ARBA00010742"/>
    </source>
</evidence>
<dbReference type="GO" id="GO:0042918">
    <property type="term" value="P:alkanesulfonate transmembrane transport"/>
    <property type="evidence" value="ECO:0007669"/>
    <property type="project" value="TreeGrafter"/>
</dbReference>
<evidence type="ECO:0000313" key="6">
    <source>
        <dbReference type="EMBL" id="TCO60445.1"/>
    </source>
</evidence>
<dbReference type="Proteomes" id="UP000295680">
    <property type="component" value="Unassembled WGS sequence"/>
</dbReference>
<accession>A0A4R2K2B8</accession>
<dbReference type="PANTHER" id="PTHR30024:SF47">
    <property type="entry name" value="TAURINE-BINDING PERIPLASMIC PROTEIN"/>
    <property type="match status" value="1"/>
</dbReference>
<feature type="chain" id="PRO_5039231781" evidence="4">
    <location>
        <begin position="24"/>
        <end position="345"/>
    </location>
</feature>
<gene>
    <name evidence="6" type="ORF">EV192_10320</name>
</gene>
<dbReference type="PANTHER" id="PTHR30024">
    <property type="entry name" value="ALIPHATIC SULFONATES-BINDING PROTEIN-RELATED"/>
    <property type="match status" value="1"/>
</dbReference>
<comment type="caution">
    <text evidence="6">The sequence shown here is derived from an EMBL/GenBank/DDBJ whole genome shotgun (WGS) entry which is preliminary data.</text>
</comment>
<dbReference type="OrthoDB" id="9806288at2"/>
<dbReference type="Pfam" id="PF09084">
    <property type="entry name" value="NMT1"/>
    <property type="match status" value="1"/>
</dbReference>
<comment type="similarity">
    <text evidence="2">Belongs to the bacterial solute-binding protein SsuA/TauA family.</text>
</comment>
<evidence type="ECO:0000259" key="5">
    <source>
        <dbReference type="Pfam" id="PF09084"/>
    </source>
</evidence>
<dbReference type="EMBL" id="SLWS01000003">
    <property type="protein sequence ID" value="TCO60445.1"/>
    <property type="molecule type" value="Genomic_DNA"/>
</dbReference>
<feature type="domain" description="SsuA/THI5-like" evidence="5">
    <location>
        <begin position="57"/>
        <end position="265"/>
    </location>
</feature>
<dbReference type="RefSeq" id="WP_132115429.1">
    <property type="nucleotide sequence ID" value="NZ_SLWS01000003.1"/>
</dbReference>
<dbReference type="SUPFAM" id="SSF53850">
    <property type="entry name" value="Periplasmic binding protein-like II"/>
    <property type="match status" value="1"/>
</dbReference>
<name>A0A4R2K2B8_9PSEU</name>
<keyword evidence="3 4" id="KW-0732">Signal</keyword>